<evidence type="ECO:0000259" key="3">
    <source>
        <dbReference type="Pfam" id="PF07510"/>
    </source>
</evidence>
<dbReference type="PANTHER" id="PTHR24094:SF15">
    <property type="entry name" value="AMP-DEPENDENT SYNTHETASE_LIGASE DOMAIN-CONTAINING PROTEIN-RELATED"/>
    <property type="match status" value="1"/>
</dbReference>
<dbReference type="Pfam" id="PF07510">
    <property type="entry name" value="GmrSD_C"/>
    <property type="match status" value="1"/>
</dbReference>
<name>A0A291GNV7_9MICO</name>
<feature type="compositionally biased region" description="Basic and acidic residues" evidence="1">
    <location>
        <begin position="36"/>
        <end position="46"/>
    </location>
</feature>
<reference evidence="5" key="1">
    <citation type="submission" date="2017-09" db="EMBL/GenBank/DDBJ databases">
        <title>Brachybacterium sp. VM2412.</title>
        <authorList>
            <person name="Tak E.J."/>
            <person name="Bae J.-W."/>
        </authorList>
    </citation>
    <scope>NUCLEOTIDE SEQUENCE [LARGE SCALE GENOMIC DNA]</scope>
    <source>
        <strain evidence="5">VM2412</strain>
    </source>
</reference>
<evidence type="ECO:0000313" key="5">
    <source>
        <dbReference type="Proteomes" id="UP000218165"/>
    </source>
</evidence>
<dbReference type="KEGG" id="brz:CFK38_11295"/>
<dbReference type="PANTHER" id="PTHR24094">
    <property type="entry name" value="SECRETED PROTEIN"/>
    <property type="match status" value="1"/>
</dbReference>
<sequence length="327" mass="35674">MSCGRRHARRRSGSTPRTRLCAIGSRARSTTCSARAPDRDASDWTPHHSRGKAGARPSVSSSCEDASSPTGEIMSSRTKPSRFGRLRGILAVVVVIVLMGWFATENREALTKVYSTITEALPTSSQAQPVPDGAWLESGPTSIDPQQLASLDVAEQDRSEDDYERDEFGDGWASVGDGCDTRDQILNRDLVEITYEDGSDCEATDGTLHDPYTGITIDGNLSEDVQIDHIVSLSDAWYSGAEDWSSEKREAFANDSANLVAVDASANMSKSDDSIAEWYPGWDAPSDVAECRYAAQYVDVLAIYDLSVTSDDYKMLKKLETDCEELA</sequence>
<accession>A0A291GNV7</accession>
<keyword evidence="2" id="KW-0472">Membrane</keyword>
<dbReference type="Proteomes" id="UP000218165">
    <property type="component" value="Chromosome"/>
</dbReference>
<evidence type="ECO:0000256" key="2">
    <source>
        <dbReference type="SAM" id="Phobius"/>
    </source>
</evidence>
<feature type="transmembrane region" description="Helical" evidence="2">
    <location>
        <begin position="84"/>
        <end position="103"/>
    </location>
</feature>
<feature type="region of interest" description="Disordered" evidence="1">
    <location>
        <begin position="1"/>
        <end position="78"/>
    </location>
</feature>
<dbReference type="GO" id="GO:0004519">
    <property type="term" value="F:endonuclease activity"/>
    <property type="evidence" value="ECO:0007669"/>
    <property type="project" value="UniProtKB-KW"/>
</dbReference>
<feature type="compositionally biased region" description="Polar residues" evidence="1">
    <location>
        <begin position="58"/>
        <end position="78"/>
    </location>
</feature>
<proteinExistence type="predicted"/>
<feature type="region of interest" description="Disordered" evidence="1">
    <location>
        <begin position="122"/>
        <end position="147"/>
    </location>
</feature>
<keyword evidence="5" id="KW-1185">Reference proteome</keyword>
<keyword evidence="2" id="KW-0812">Transmembrane</keyword>
<keyword evidence="4" id="KW-0255">Endonuclease</keyword>
<gene>
    <name evidence="4" type="ORF">CFK38_11295</name>
</gene>
<evidence type="ECO:0000256" key="1">
    <source>
        <dbReference type="SAM" id="MobiDB-lite"/>
    </source>
</evidence>
<protein>
    <submittedName>
        <fullName evidence="4">HNH endonuclease</fullName>
    </submittedName>
</protein>
<feature type="domain" description="GmrSD restriction endonucleases C-terminal" evidence="3">
    <location>
        <begin position="180"/>
        <end position="317"/>
    </location>
</feature>
<organism evidence="4 5">
    <name type="scientific">Brachybacterium vulturis</name>
    <dbReference type="NCBI Taxonomy" id="2017484"/>
    <lineage>
        <taxon>Bacteria</taxon>
        <taxon>Bacillati</taxon>
        <taxon>Actinomycetota</taxon>
        <taxon>Actinomycetes</taxon>
        <taxon>Micrococcales</taxon>
        <taxon>Dermabacteraceae</taxon>
        <taxon>Brachybacterium</taxon>
    </lineage>
</organism>
<evidence type="ECO:0000313" key="4">
    <source>
        <dbReference type="EMBL" id="ATG52039.1"/>
    </source>
</evidence>
<keyword evidence="4" id="KW-0540">Nuclease</keyword>
<feature type="compositionally biased region" description="Basic residues" evidence="1">
    <location>
        <begin position="1"/>
        <end position="12"/>
    </location>
</feature>
<dbReference type="InterPro" id="IPR011089">
    <property type="entry name" value="GmrSD_C"/>
</dbReference>
<dbReference type="AlphaFoldDB" id="A0A291GNV7"/>
<dbReference type="EMBL" id="CP023563">
    <property type="protein sequence ID" value="ATG52039.1"/>
    <property type="molecule type" value="Genomic_DNA"/>
</dbReference>
<keyword evidence="4" id="KW-0378">Hydrolase</keyword>
<keyword evidence="2" id="KW-1133">Transmembrane helix</keyword>